<gene>
    <name evidence="10" type="ORF">ACFPRA_18325</name>
</gene>
<feature type="transmembrane region" description="Helical" evidence="8">
    <location>
        <begin position="134"/>
        <end position="153"/>
    </location>
</feature>
<evidence type="ECO:0000256" key="8">
    <source>
        <dbReference type="SAM" id="Phobius"/>
    </source>
</evidence>
<feature type="transmembrane region" description="Helical" evidence="8">
    <location>
        <begin position="358"/>
        <end position="377"/>
    </location>
</feature>
<dbReference type="PANTHER" id="PTHR23522:SF10">
    <property type="entry name" value="3-PHENYLPROPIONIC ACID TRANSPORTER-RELATED"/>
    <property type="match status" value="1"/>
</dbReference>
<feature type="transmembrane region" description="Helical" evidence="8">
    <location>
        <begin position="94"/>
        <end position="113"/>
    </location>
</feature>
<dbReference type="EMBL" id="JBHSNO010000010">
    <property type="protein sequence ID" value="MFC5590858.1"/>
    <property type="molecule type" value="Genomic_DNA"/>
</dbReference>
<dbReference type="RefSeq" id="WP_381437924.1">
    <property type="nucleotide sequence ID" value="NZ_JBHSNO010000010.1"/>
</dbReference>
<dbReference type="Proteomes" id="UP001596109">
    <property type="component" value="Unassembled WGS sequence"/>
</dbReference>
<evidence type="ECO:0000256" key="3">
    <source>
        <dbReference type="ARBA" id="ARBA00022475"/>
    </source>
</evidence>
<dbReference type="Gene3D" id="1.20.1250.20">
    <property type="entry name" value="MFS general substrate transporter like domains"/>
    <property type="match status" value="2"/>
</dbReference>
<feature type="transmembrane region" description="Helical" evidence="8">
    <location>
        <begin position="159"/>
        <end position="183"/>
    </location>
</feature>
<evidence type="ECO:0000256" key="7">
    <source>
        <dbReference type="ARBA" id="ARBA00023136"/>
    </source>
</evidence>
<keyword evidence="3" id="KW-1003">Cell membrane</keyword>
<name>A0ABW0TPW7_9BACL</name>
<keyword evidence="6 8" id="KW-1133">Transmembrane helix</keyword>
<evidence type="ECO:0000256" key="4">
    <source>
        <dbReference type="ARBA" id="ARBA00022519"/>
    </source>
</evidence>
<feature type="transmembrane region" description="Helical" evidence="8">
    <location>
        <begin position="237"/>
        <end position="256"/>
    </location>
</feature>
<evidence type="ECO:0000259" key="9">
    <source>
        <dbReference type="Pfam" id="PF12832"/>
    </source>
</evidence>
<keyword evidence="4" id="KW-0997">Cell inner membrane</keyword>
<keyword evidence="2" id="KW-0813">Transport</keyword>
<feature type="transmembrane region" description="Helical" evidence="8">
    <location>
        <begin position="12"/>
        <end position="30"/>
    </location>
</feature>
<dbReference type="PIRSF" id="PIRSF004925">
    <property type="entry name" value="HcaT"/>
    <property type="match status" value="1"/>
</dbReference>
<keyword evidence="7 8" id="KW-0472">Membrane</keyword>
<dbReference type="PANTHER" id="PTHR23522">
    <property type="entry name" value="BLL5896 PROTEIN"/>
    <property type="match status" value="1"/>
</dbReference>
<protein>
    <submittedName>
        <fullName evidence="10">MFS transporter</fullName>
    </submittedName>
</protein>
<comment type="caution">
    <text evidence="10">The sequence shown here is derived from an EMBL/GenBank/DDBJ whole genome shotgun (WGS) entry which is preliminary data.</text>
</comment>
<dbReference type="Pfam" id="PF12832">
    <property type="entry name" value="MFS_1_like"/>
    <property type="match status" value="1"/>
</dbReference>
<evidence type="ECO:0000256" key="6">
    <source>
        <dbReference type="ARBA" id="ARBA00022989"/>
    </source>
</evidence>
<keyword evidence="11" id="KW-1185">Reference proteome</keyword>
<keyword evidence="5 8" id="KW-0812">Transmembrane</keyword>
<feature type="transmembrane region" description="Helical" evidence="8">
    <location>
        <begin position="71"/>
        <end position="88"/>
    </location>
</feature>
<feature type="domain" description="Major facilitator superfamily associated" evidence="9">
    <location>
        <begin position="6"/>
        <end position="360"/>
    </location>
</feature>
<feature type="transmembrane region" description="Helical" evidence="8">
    <location>
        <begin position="329"/>
        <end position="352"/>
    </location>
</feature>
<evidence type="ECO:0000256" key="2">
    <source>
        <dbReference type="ARBA" id="ARBA00022448"/>
    </source>
</evidence>
<evidence type="ECO:0000313" key="11">
    <source>
        <dbReference type="Proteomes" id="UP001596109"/>
    </source>
</evidence>
<organism evidence="10 11">
    <name type="scientific">Sporosarcina soli</name>
    <dbReference type="NCBI Taxonomy" id="334736"/>
    <lineage>
        <taxon>Bacteria</taxon>
        <taxon>Bacillati</taxon>
        <taxon>Bacillota</taxon>
        <taxon>Bacilli</taxon>
        <taxon>Bacillales</taxon>
        <taxon>Caryophanaceae</taxon>
        <taxon>Sporosarcina</taxon>
    </lineage>
</organism>
<feature type="transmembrane region" description="Helical" evidence="8">
    <location>
        <begin position="42"/>
        <end position="59"/>
    </location>
</feature>
<evidence type="ECO:0000256" key="5">
    <source>
        <dbReference type="ARBA" id="ARBA00022692"/>
    </source>
</evidence>
<dbReference type="InterPro" id="IPR026032">
    <property type="entry name" value="HcaT-like"/>
</dbReference>
<dbReference type="SUPFAM" id="SSF103473">
    <property type="entry name" value="MFS general substrate transporter"/>
    <property type="match status" value="1"/>
</dbReference>
<reference evidence="11" key="1">
    <citation type="journal article" date="2019" name="Int. J. Syst. Evol. Microbiol.">
        <title>The Global Catalogue of Microorganisms (GCM) 10K type strain sequencing project: providing services to taxonomists for standard genome sequencing and annotation.</title>
        <authorList>
            <consortium name="The Broad Institute Genomics Platform"/>
            <consortium name="The Broad Institute Genome Sequencing Center for Infectious Disease"/>
            <person name="Wu L."/>
            <person name="Ma J."/>
        </authorList>
    </citation>
    <scope>NUCLEOTIDE SEQUENCE [LARGE SCALE GENOMIC DNA]</scope>
    <source>
        <strain evidence="11">CGMCC 4.1434</strain>
    </source>
</reference>
<evidence type="ECO:0000256" key="1">
    <source>
        <dbReference type="ARBA" id="ARBA00004429"/>
    </source>
</evidence>
<evidence type="ECO:0000313" key="10">
    <source>
        <dbReference type="EMBL" id="MFC5590858.1"/>
    </source>
</evidence>
<accession>A0ABW0TPW7</accession>
<feature type="transmembrane region" description="Helical" evidence="8">
    <location>
        <begin position="299"/>
        <end position="317"/>
    </location>
</feature>
<feature type="transmembrane region" description="Helical" evidence="8">
    <location>
        <begin position="268"/>
        <end position="293"/>
    </location>
</feature>
<dbReference type="NCBIfam" id="NF037955">
    <property type="entry name" value="mfs"/>
    <property type="match status" value="1"/>
</dbReference>
<comment type="subcellular location">
    <subcellularLocation>
        <location evidence="1">Cell inner membrane</location>
        <topology evidence="1">Multi-pass membrane protein</topology>
    </subcellularLocation>
</comment>
<dbReference type="InterPro" id="IPR024989">
    <property type="entry name" value="MFS_assoc_dom"/>
</dbReference>
<dbReference type="InterPro" id="IPR036259">
    <property type="entry name" value="MFS_trans_sf"/>
</dbReference>
<sequence length="383" mass="42787">MNQQRWLSQNFFMFFITWGVFLPYWTGWLVQAKELSVPEASLIMGFGLVARGVSTLFAFPFVSKFWSGQRVLLILTIGSLIATLLYIPTSSFSMLFIVTVLFSAVYPALLPAVESAATVLIQQGNIHYGKSRKYGSIGFVISVLIISMVTGHFGERAILWSMIAGLCLMLVMCLQPAPAVLLAKPMAKDRKKSLSMRGLWQVRSFPIVLLVVVLLQGAHASYYNYGFIYLQDLGVNNYSIGLILNIAVIFEILYFAKADHLFQGWKPSTLFIVAAVGSSLRWILIFLFPNIWIFMLSQSLHAVSFGIAHFAFIQYITKNLPTKQIPNAQGVYSAVALSFSTAVLTMLGGYLYEVSPGLAFLGMILFTVPVLFLLIVTRKHYEY</sequence>
<feature type="transmembrane region" description="Helical" evidence="8">
    <location>
        <begin position="204"/>
        <end position="225"/>
    </location>
</feature>
<proteinExistence type="predicted"/>